<name>A0AAD5MUG4_PARTN</name>
<dbReference type="AlphaFoldDB" id="A0AAD5MUG4"/>
<gene>
    <name evidence="2" type="ORF">KIN20_013317</name>
</gene>
<evidence type="ECO:0000256" key="1">
    <source>
        <dbReference type="SAM" id="Coils"/>
    </source>
</evidence>
<proteinExistence type="predicted"/>
<protein>
    <submittedName>
        <fullName evidence="2">Uncharacterized protein</fullName>
    </submittedName>
</protein>
<comment type="caution">
    <text evidence="2">The sequence shown here is derived from an EMBL/GenBank/DDBJ whole genome shotgun (WGS) entry which is preliminary data.</text>
</comment>
<evidence type="ECO:0000313" key="3">
    <source>
        <dbReference type="Proteomes" id="UP001196413"/>
    </source>
</evidence>
<keyword evidence="1" id="KW-0175">Coiled coil</keyword>
<keyword evidence="3" id="KW-1185">Reference proteome</keyword>
<reference evidence="2" key="1">
    <citation type="submission" date="2021-06" db="EMBL/GenBank/DDBJ databases">
        <title>Parelaphostrongylus tenuis whole genome reference sequence.</title>
        <authorList>
            <person name="Garwood T.J."/>
            <person name="Larsen P.A."/>
            <person name="Fountain-Jones N.M."/>
            <person name="Garbe J.R."/>
            <person name="Macchietto M.G."/>
            <person name="Kania S.A."/>
            <person name="Gerhold R.W."/>
            <person name="Richards J.E."/>
            <person name="Wolf T.M."/>
        </authorList>
    </citation>
    <scope>NUCLEOTIDE SEQUENCE</scope>
    <source>
        <strain evidence="2">MNPRO001-30</strain>
        <tissue evidence="2">Meninges</tissue>
    </source>
</reference>
<organism evidence="2 3">
    <name type="scientific">Parelaphostrongylus tenuis</name>
    <name type="common">Meningeal worm</name>
    <dbReference type="NCBI Taxonomy" id="148309"/>
    <lineage>
        <taxon>Eukaryota</taxon>
        <taxon>Metazoa</taxon>
        <taxon>Ecdysozoa</taxon>
        <taxon>Nematoda</taxon>
        <taxon>Chromadorea</taxon>
        <taxon>Rhabditida</taxon>
        <taxon>Rhabditina</taxon>
        <taxon>Rhabditomorpha</taxon>
        <taxon>Strongyloidea</taxon>
        <taxon>Metastrongylidae</taxon>
        <taxon>Parelaphostrongylus</taxon>
    </lineage>
</organism>
<evidence type="ECO:0000313" key="2">
    <source>
        <dbReference type="EMBL" id="KAJ1355776.1"/>
    </source>
</evidence>
<sequence>MELRNLLKMEDKSTQEMKLCEASDLLRAAKEVKRKLLMRDVELKKANNELVTWKKQLVEANNELNALAELHEYEKRAVASYESAVKVLNGMFRKERANYIAEFERICQKDGPPSVHRLPILRESTSHDEDVDFQEAHYVMALIDVLV</sequence>
<dbReference type="EMBL" id="JAHQIW010002576">
    <property type="protein sequence ID" value="KAJ1355776.1"/>
    <property type="molecule type" value="Genomic_DNA"/>
</dbReference>
<accession>A0AAD5MUG4</accession>
<dbReference type="Proteomes" id="UP001196413">
    <property type="component" value="Unassembled WGS sequence"/>
</dbReference>
<feature type="coiled-coil region" evidence="1">
    <location>
        <begin position="43"/>
        <end position="70"/>
    </location>
</feature>